<dbReference type="PANTHER" id="PTHR12110:SF21">
    <property type="entry name" value="XYLOSE ISOMERASE-LIKE TIM BARREL DOMAIN-CONTAINING PROTEIN"/>
    <property type="match status" value="1"/>
</dbReference>
<comment type="function">
    <text evidence="1">Catalyzes the conversion of 3-dehydroshikimate to protocatechuate (3,4-dihydroxybenzoate), a common intermediate of quinate and shikimate degradation pathways.</text>
</comment>
<dbReference type="SUPFAM" id="SSF54593">
    <property type="entry name" value="Glyoxalase/Bleomycin resistance protein/Dihydroxybiphenyl dioxygenase"/>
    <property type="match status" value="1"/>
</dbReference>
<protein>
    <recommendedName>
        <fullName evidence="1">3-dehydroshikimate dehydratase</fullName>
        <shortName evidence="1">DSD</shortName>
        <ecNumber evidence="1">4.2.1.118</ecNumber>
    </recommendedName>
</protein>
<comment type="cofactor">
    <cofactor evidence="1">
        <name>a divalent metal cation</name>
        <dbReference type="ChEBI" id="CHEBI:60240"/>
    </cofactor>
</comment>
<dbReference type="GO" id="GO:0046279">
    <property type="term" value="P:3,4-dihydroxybenzoate biosynthetic process"/>
    <property type="evidence" value="ECO:0007669"/>
    <property type="project" value="UniProtKB-UniRule"/>
</dbReference>
<keyword evidence="3" id="KW-0560">Oxidoreductase</keyword>
<accession>A0A172QR12</accession>
<dbReference type="KEGG" id="ccjz:ccrud_02200"/>
<feature type="binding site" evidence="1">
    <location>
        <position position="134"/>
    </location>
    <ligand>
        <name>a divalent metal cation</name>
        <dbReference type="ChEBI" id="CHEBI:60240"/>
        <note>catalytic</note>
    </ligand>
</feature>
<dbReference type="SUPFAM" id="SSF51658">
    <property type="entry name" value="Xylose isomerase-like"/>
    <property type="match status" value="1"/>
</dbReference>
<dbReference type="InterPro" id="IPR036237">
    <property type="entry name" value="Xyl_isomerase-like_sf"/>
</dbReference>
<feature type="domain" description="VOC" evidence="2">
    <location>
        <begin position="433"/>
        <end position="578"/>
    </location>
</feature>
<dbReference type="OrthoDB" id="9780241at2"/>
<keyword evidence="4" id="KW-1185">Reference proteome</keyword>
<feature type="binding site" evidence="1">
    <location>
        <position position="165"/>
    </location>
    <ligand>
        <name>a divalent metal cation</name>
        <dbReference type="ChEBI" id="CHEBI:60240"/>
        <note>catalytic</note>
    </ligand>
</feature>
<gene>
    <name evidence="3" type="ORF">ccrud_02200</name>
</gene>
<dbReference type="GO" id="GO:0051213">
    <property type="term" value="F:dioxygenase activity"/>
    <property type="evidence" value="ECO:0007669"/>
    <property type="project" value="UniProtKB-KW"/>
</dbReference>
<keyword evidence="3" id="KW-0223">Dioxygenase</keyword>
<keyword evidence="1" id="KW-0479">Metal-binding</keyword>
<comment type="pathway">
    <text evidence="1">Aromatic compound metabolism; 3,4-dihydroxybenzoate biosynthesis.</text>
</comment>
<dbReference type="STRING" id="1652495.ccrud_02200"/>
<dbReference type="InterPro" id="IPR043700">
    <property type="entry name" value="DSD"/>
</dbReference>
<name>A0A172QR12_9CORY</name>
<reference evidence="3 4" key="1">
    <citation type="submission" date="2016-05" db="EMBL/GenBank/DDBJ databases">
        <title>Complete genome sequence of Corynebacterium crudilactis, a new Corynebacterium species isolated from raw cow's milk.</title>
        <authorList>
            <person name="Christian R."/>
            <person name="Zimmermann J."/>
            <person name="Lipski A."/>
            <person name="Kalinowski J."/>
        </authorList>
    </citation>
    <scope>NUCLEOTIDE SEQUENCE [LARGE SCALE GENOMIC DNA]</scope>
    <source>
        <strain evidence="3 4">JZ16</strain>
    </source>
</reference>
<dbReference type="RefSeq" id="WP_066564244.1">
    <property type="nucleotide sequence ID" value="NZ_CP015622.1"/>
</dbReference>
<evidence type="ECO:0000313" key="4">
    <source>
        <dbReference type="Proteomes" id="UP000076929"/>
    </source>
</evidence>
<organism evidence="3 4">
    <name type="scientific">Corynebacterium crudilactis</name>
    <dbReference type="NCBI Taxonomy" id="1652495"/>
    <lineage>
        <taxon>Bacteria</taxon>
        <taxon>Bacillati</taxon>
        <taxon>Actinomycetota</taxon>
        <taxon>Actinomycetes</taxon>
        <taxon>Mycobacteriales</taxon>
        <taxon>Corynebacteriaceae</taxon>
        <taxon>Corynebacterium</taxon>
    </lineage>
</organism>
<dbReference type="InterPro" id="IPR037523">
    <property type="entry name" value="VOC_core"/>
</dbReference>
<dbReference type="Gene3D" id="3.20.20.150">
    <property type="entry name" value="Divalent-metal-dependent TIM barrel enzymes"/>
    <property type="match status" value="1"/>
</dbReference>
<dbReference type="Pfam" id="PF01261">
    <property type="entry name" value="AP_endonuc_2"/>
    <property type="match status" value="1"/>
</dbReference>
<dbReference type="Proteomes" id="UP000076929">
    <property type="component" value="Chromosome"/>
</dbReference>
<feature type="binding site" evidence="1">
    <location>
        <position position="510"/>
    </location>
    <ligand>
        <name>Mg(2+)</name>
        <dbReference type="ChEBI" id="CHEBI:18420"/>
    </ligand>
</feature>
<feature type="binding site" evidence="1">
    <location>
        <position position="586"/>
    </location>
    <ligand>
        <name>Mg(2+)</name>
        <dbReference type="ChEBI" id="CHEBI:18420"/>
    </ligand>
</feature>
<comment type="similarity">
    <text evidence="1">Belongs to the bacterial two-domain DSD family.</text>
</comment>
<dbReference type="HAMAP" id="MF_02238">
    <property type="entry name" value="DSD"/>
    <property type="match status" value="1"/>
</dbReference>
<keyword evidence="1" id="KW-0456">Lyase</keyword>
<dbReference type="GO" id="GO:0046565">
    <property type="term" value="F:3-dehydroshikimate dehydratase activity"/>
    <property type="evidence" value="ECO:0007669"/>
    <property type="project" value="UniProtKB-UniRule"/>
</dbReference>
<dbReference type="InterPro" id="IPR050312">
    <property type="entry name" value="IolE/XylAMocC-like"/>
</dbReference>
<dbReference type="GO" id="GO:0046872">
    <property type="term" value="F:metal ion binding"/>
    <property type="evidence" value="ECO:0007669"/>
    <property type="project" value="UniProtKB-UniRule"/>
</dbReference>
<dbReference type="EC" id="4.2.1.118" evidence="1"/>
<comment type="catalytic activity">
    <reaction evidence="1">
        <text>3-dehydroshikimate = 3,4-dihydroxybenzoate + H2O</text>
        <dbReference type="Rhea" id="RHEA:24848"/>
        <dbReference type="ChEBI" id="CHEBI:15377"/>
        <dbReference type="ChEBI" id="CHEBI:16630"/>
        <dbReference type="ChEBI" id="CHEBI:36241"/>
        <dbReference type="EC" id="4.2.1.118"/>
    </reaction>
</comment>
<evidence type="ECO:0000256" key="1">
    <source>
        <dbReference type="HAMAP-Rule" id="MF_02238"/>
    </source>
</evidence>
<evidence type="ECO:0000259" key="2">
    <source>
        <dbReference type="PROSITE" id="PS51819"/>
    </source>
</evidence>
<dbReference type="Gene3D" id="3.10.180.10">
    <property type="entry name" value="2,3-Dihydroxybiphenyl 1,2-Dioxygenase, domain 1"/>
    <property type="match status" value="2"/>
</dbReference>
<dbReference type="AlphaFoldDB" id="A0A172QR12"/>
<sequence length="622" mass="69634">MRTSIATVCLSGTLAEKLRAAADAGFDGVEIFEQDLVVSPHSAEQIRQRAQDLGLTLDLFQPFRDFEGVEEEQFLNNLRRLEAKFQLMNRLGIEMILLCSNVGTATINDDDLFVEQLRRAGDLAAQYNVKIAYEALAWGKFVNDFEHAHAIVEKVNHEAVGTCLDTFHILSRGWATDAVENIAAEKIFFVQLADAPKLSMDILSWSRHHRVFPGEGDFDLVKFMVHLAKSGYDGPISLEIFNDSFRKADVGRTAIDGLRSLRWLEDQTLNALSVEERPSALQLQALPEVAEPDGVDFLEISTGRLGETIRVLHQLGFRLGGHHCSKQEYQVWTQGDVRIVVCDRGPTGAPTTIAAMGFDTPDPEAAHARAELLRARTVDRPHIAGEVDLKGVYAPDGVELFFSASSSDGFPEWLVEFGVEKQEKPDIPSLITAIDHVNLAQPWQHFDEAVLFYTALMALETVREDEFPSPIGLVRNQVMRSPNDAVRLLLSVAPENGEQGDFLNAAYPEHIALATDDIVTVAARARKRGLNFLPVPDNYFDDLQARFDLSPEFLETLKENNLLYDRDEHGEFLHFYTRTLGTLFFEVVERRDGFAGWGETNAPVRLAAQYREVRDLERGIPS</sequence>
<dbReference type="PROSITE" id="PS51819">
    <property type="entry name" value="VOC"/>
    <property type="match status" value="1"/>
</dbReference>
<dbReference type="UniPathway" id="UPA00088"/>
<feature type="binding site" evidence="1">
    <location>
        <position position="436"/>
    </location>
    <ligand>
        <name>Mg(2+)</name>
        <dbReference type="ChEBI" id="CHEBI:18420"/>
    </ligand>
</feature>
<keyword evidence="3" id="KW-0670">Pyruvate</keyword>
<proteinExistence type="inferred from homology"/>
<feature type="binding site" evidence="1">
    <location>
        <position position="239"/>
    </location>
    <ligand>
        <name>a divalent metal cation</name>
        <dbReference type="ChEBI" id="CHEBI:60240"/>
        <note>catalytic</note>
    </ligand>
</feature>
<dbReference type="PANTHER" id="PTHR12110">
    <property type="entry name" value="HYDROXYPYRUVATE ISOMERASE"/>
    <property type="match status" value="1"/>
</dbReference>
<evidence type="ECO:0000313" key="3">
    <source>
        <dbReference type="EMBL" id="ANE03137.1"/>
    </source>
</evidence>
<dbReference type="EMBL" id="CP015622">
    <property type="protein sequence ID" value="ANE03137.1"/>
    <property type="molecule type" value="Genomic_DNA"/>
</dbReference>
<feature type="binding site" evidence="1">
    <location>
        <position position="191"/>
    </location>
    <ligand>
        <name>a divalent metal cation</name>
        <dbReference type="ChEBI" id="CHEBI:60240"/>
        <note>catalytic</note>
    </ligand>
</feature>
<dbReference type="InterPro" id="IPR013022">
    <property type="entry name" value="Xyl_isomerase-like_TIM-brl"/>
</dbReference>
<dbReference type="InterPro" id="IPR029068">
    <property type="entry name" value="Glyas_Bleomycin-R_OHBP_Dase"/>
</dbReference>